<dbReference type="Proteomes" id="UP000268669">
    <property type="component" value="Chromosome"/>
</dbReference>
<keyword evidence="3" id="KW-1185">Reference proteome</keyword>
<feature type="compositionally biased region" description="Basic and acidic residues" evidence="1">
    <location>
        <begin position="231"/>
        <end position="243"/>
    </location>
</feature>
<sequence length="381" mass="42016">MTMSERSIDTNGWFESPNNPLSKVGIYAYLGKNIPGATDPGKIYYVYRPEDELSDPACIDSFKLLPWTDDHPPGLLGEEDEGLTPAEEKGVQGVIGERVYYEDGVLYGNIKVFSQTMDELIRKGKKELSCGYRSKYEWRSGTYNGDQYDVIQRQIRGNHLSLVDEGRMGSEVAVLDAFTLDSKDVIHMTEEEKKALAALLAMLPALQKIVDAAGTTDNEEETKDSEEEEGTKDSEEPEEGTKDSEEEEGTADEEDKEGTADEDDKDKETAAALDAMDKEIKALKRDGFKNVMREVSRRDALARDLSRHVGTFDHADMTTNEVAAYGVKKLKITHAKGQELSCLSGYLQAAKVAPVTTYSGTGLDAIDSGSAISKYLTGDEK</sequence>
<accession>A0ABM7AKF3</accession>
<dbReference type="InterPro" id="IPR016913">
    <property type="entry name" value="UCP029215"/>
</dbReference>
<feature type="compositionally biased region" description="Acidic residues" evidence="1">
    <location>
        <begin position="244"/>
        <end position="265"/>
    </location>
</feature>
<evidence type="ECO:0000313" key="2">
    <source>
        <dbReference type="EMBL" id="AYW92835.1"/>
    </source>
</evidence>
<dbReference type="Pfam" id="PF09979">
    <property type="entry name" value="DUF2213"/>
    <property type="match status" value="1"/>
</dbReference>
<feature type="region of interest" description="Disordered" evidence="1">
    <location>
        <begin position="213"/>
        <end position="266"/>
    </location>
</feature>
<name>A0ABM7AKF3_YERPU</name>
<feature type="compositionally biased region" description="Acidic residues" evidence="1">
    <location>
        <begin position="217"/>
        <end position="230"/>
    </location>
</feature>
<dbReference type="EMBL" id="CP033713">
    <property type="protein sequence ID" value="AYW92835.1"/>
    <property type="molecule type" value="Genomic_DNA"/>
</dbReference>
<reference evidence="2" key="1">
    <citation type="submission" date="2018-11" db="EMBL/GenBank/DDBJ databases">
        <title>FDA dAtabase for Regulatory Grade micrObial Sequences (FDA-ARGOS): Supporting development and validation of Infectious Disease Dx tests.</title>
        <authorList>
            <person name="Bliska J."/>
            <person name="Cleland M.-M."/>
            <person name="Tallon L."/>
            <person name="Sadzewicz L."/>
            <person name="Zhao X."/>
            <person name="Vavikolanu K."/>
            <person name="Mehta A."/>
            <person name="Aluvathingal J."/>
            <person name="Nadendla S."/>
            <person name="Yan Y."/>
            <person name="Sichtig H."/>
        </authorList>
    </citation>
    <scope>NUCLEOTIDE SEQUENCE [LARGE SCALE GENOMIC DNA]</scope>
    <source>
        <strain evidence="2">FDAARGOS_581</strain>
    </source>
</reference>
<evidence type="ECO:0000313" key="3">
    <source>
        <dbReference type="Proteomes" id="UP000268669"/>
    </source>
</evidence>
<organism evidence="2 3">
    <name type="scientific">Yersinia pseudotuberculosis</name>
    <dbReference type="NCBI Taxonomy" id="633"/>
    <lineage>
        <taxon>Bacteria</taxon>
        <taxon>Pseudomonadati</taxon>
        <taxon>Pseudomonadota</taxon>
        <taxon>Gammaproteobacteria</taxon>
        <taxon>Enterobacterales</taxon>
        <taxon>Yersiniaceae</taxon>
        <taxon>Yersinia</taxon>
    </lineage>
</organism>
<gene>
    <name evidence="2" type="ORF">EGX47_17040</name>
</gene>
<evidence type="ECO:0000256" key="1">
    <source>
        <dbReference type="SAM" id="MobiDB-lite"/>
    </source>
</evidence>
<protein>
    <submittedName>
        <fullName evidence="2">DUF2213 domain-containing protein</fullName>
    </submittedName>
</protein>
<proteinExistence type="predicted"/>